<reference evidence="2 4" key="2">
    <citation type="submission" date="2023-10" db="EMBL/GenBank/DDBJ databases">
        <title>To unveil natural product biosynthetic capacity in Pseudoalteromonas.</title>
        <authorList>
            <person name="Wang J."/>
        </authorList>
    </citation>
    <scope>NUCLEOTIDE SEQUENCE [LARGE SCALE GENOMIC DNA]</scope>
    <source>
        <strain evidence="2 4">DSM 15914</strain>
    </source>
</reference>
<gene>
    <name evidence="1" type="ORF">F9Y85_00020</name>
    <name evidence="2" type="ORF">R5H13_13550</name>
</gene>
<evidence type="ECO:0000313" key="2">
    <source>
        <dbReference type="EMBL" id="WOX27675.1"/>
    </source>
</evidence>
<evidence type="ECO:0000313" key="4">
    <source>
        <dbReference type="Proteomes" id="UP001304419"/>
    </source>
</evidence>
<protein>
    <submittedName>
        <fullName evidence="1">Uncharacterized protein</fullName>
    </submittedName>
</protein>
<name>A0A8I2GXX0_9GAMM</name>
<evidence type="ECO:0000313" key="1">
    <source>
        <dbReference type="EMBL" id="NLR19738.1"/>
    </source>
</evidence>
<dbReference type="EMBL" id="WEIA01000001">
    <property type="protein sequence ID" value="NLR19738.1"/>
    <property type="molecule type" value="Genomic_DNA"/>
</dbReference>
<dbReference type="AlphaFoldDB" id="A0A8I2GXX0"/>
<reference evidence="1" key="1">
    <citation type="submission" date="2019-10" db="EMBL/GenBank/DDBJ databases">
        <authorList>
            <person name="Paulsen S."/>
        </authorList>
    </citation>
    <scope>NUCLEOTIDE SEQUENCE</scope>
    <source>
        <strain evidence="1">LMG 19692</strain>
    </source>
</reference>
<dbReference type="Proteomes" id="UP001304419">
    <property type="component" value="Chromosome 1"/>
</dbReference>
<proteinExistence type="predicted"/>
<sequence length="122" mass="13963">MLSLLKIDEVVVTAVPGYGLHDISKYTKGQQVVYIKHVFVSKIHSLVKPNITAEEIDFLRRLDQAHQHCYFLVYVKSKTTGRYDSAFFMDDAEAIKGLEVIEVEPRLKNLDTISQVIRNVLL</sequence>
<organism evidence="1 3">
    <name type="scientific">Pseudoalteromonas maricaloris</name>
    <dbReference type="NCBI Taxonomy" id="184924"/>
    <lineage>
        <taxon>Bacteria</taxon>
        <taxon>Pseudomonadati</taxon>
        <taxon>Pseudomonadota</taxon>
        <taxon>Gammaproteobacteria</taxon>
        <taxon>Alteromonadales</taxon>
        <taxon>Pseudoalteromonadaceae</taxon>
        <taxon>Pseudoalteromonas</taxon>
    </lineage>
</organism>
<accession>A0A8I2GXX0</accession>
<keyword evidence="4" id="KW-1185">Reference proteome</keyword>
<dbReference type="EMBL" id="CP137578">
    <property type="protein sequence ID" value="WOX27675.1"/>
    <property type="molecule type" value="Genomic_DNA"/>
</dbReference>
<evidence type="ECO:0000313" key="3">
    <source>
        <dbReference type="Proteomes" id="UP000646877"/>
    </source>
</evidence>
<dbReference type="RefSeq" id="WP_130125924.1">
    <property type="nucleotide sequence ID" value="NZ_CBCSDF010000003.1"/>
</dbReference>
<dbReference type="Proteomes" id="UP000646877">
    <property type="component" value="Unassembled WGS sequence"/>
</dbReference>